<feature type="domain" description="Sulfatase-modifying factor enzyme-like" evidence="1">
    <location>
        <begin position="341"/>
        <end position="413"/>
    </location>
</feature>
<evidence type="ECO:0000313" key="3">
    <source>
        <dbReference type="Proteomes" id="UP000316798"/>
    </source>
</evidence>
<evidence type="ECO:0000313" key="2">
    <source>
        <dbReference type="EMBL" id="QDL37085.1"/>
    </source>
</evidence>
<dbReference type="SUPFAM" id="SSF56436">
    <property type="entry name" value="C-type lectin-like"/>
    <property type="match status" value="1"/>
</dbReference>
<dbReference type="InterPro" id="IPR016187">
    <property type="entry name" value="CTDL_fold"/>
</dbReference>
<keyword evidence="3" id="KW-1185">Reference proteome</keyword>
<dbReference type="NCBIfam" id="TIGR04373">
    <property type="entry name" value="egtB_X_signatur"/>
    <property type="match status" value="1"/>
</dbReference>
<feature type="domain" description="Sulfatase-modifying factor enzyme-like" evidence="1">
    <location>
        <begin position="203"/>
        <end position="336"/>
    </location>
</feature>
<dbReference type="PANTHER" id="PTHR23150:SF36">
    <property type="entry name" value="HERCYNINE OXYGENASE"/>
    <property type="match status" value="1"/>
</dbReference>
<dbReference type="InterPro" id="IPR042095">
    <property type="entry name" value="SUMF_sf"/>
</dbReference>
<dbReference type="Proteomes" id="UP000316798">
    <property type="component" value="Chromosome"/>
</dbReference>
<gene>
    <name evidence="2" type="primary">egtB</name>
    <name evidence="2" type="ORF">EUB48_07140</name>
</gene>
<name>A0A515D9K3_9BURK</name>
<evidence type="ECO:0000259" key="1">
    <source>
        <dbReference type="Pfam" id="PF03781"/>
    </source>
</evidence>
<dbReference type="Pfam" id="PF03781">
    <property type="entry name" value="FGE-sulfatase"/>
    <property type="match status" value="2"/>
</dbReference>
<dbReference type="PANTHER" id="PTHR23150">
    <property type="entry name" value="SULFATASE MODIFYING FACTOR 1, 2"/>
    <property type="match status" value="1"/>
</dbReference>
<dbReference type="InterPro" id="IPR005532">
    <property type="entry name" value="SUMF_dom"/>
</dbReference>
<dbReference type="NCBIfam" id="NF041186">
    <property type="entry name" value="SenA"/>
    <property type="match status" value="1"/>
</dbReference>
<proteinExistence type="predicted"/>
<dbReference type="AlphaFoldDB" id="A0A515D9K3"/>
<dbReference type="EMBL" id="CP035503">
    <property type="protein sequence ID" value="QDL37085.1"/>
    <property type="molecule type" value="Genomic_DNA"/>
</dbReference>
<dbReference type="OrthoDB" id="9768004at2"/>
<dbReference type="InterPro" id="IPR030809">
    <property type="entry name" value="EgtB_signatur"/>
</dbReference>
<protein>
    <submittedName>
        <fullName evidence="2">Ergothioneine biosynthesis protein EgtB</fullName>
    </submittedName>
</protein>
<dbReference type="KEGG" id="rhf:EUB48_07140"/>
<organism evidence="2 3">
    <name type="scientific">Rhodoferax sediminis</name>
    <dbReference type="NCBI Taxonomy" id="2509614"/>
    <lineage>
        <taxon>Bacteria</taxon>
        <taxon>Pseudomonadati</taxon>
        <taxon>Pseudomonadota</taxon>
        <taxon>Betaproteobacteria</taxon>
        <taxon>Burkholderiales</taxon>
        <taxon>Comamonadaceae</taxon>
        <taxon>Rhodoferax</taxon>
    </lineage>
</organism>
<dbReference type="InterPro" id="IPR051043">
    <property type="entry name" value="Sulfatase_Mod_Factor_Kinase"/>
</dbReference>
<reference evidence="2 3" key="1">
    <citation type="submission" date="2019-01" db="EMBL/GenBank/DDBJ databases">
        <title>Genomic insights into a novel species Rhodoferax sp.</title>
        <authorList>
            <person name="Jin L."/>
        </authorList>
    </citation>
    <scope>NUCLEOTIDE SEQUENCE [LARGE SCALE GENOMIC DNA]</scope>
    <source>
        <strain evidence="2 3">CHu59-6-5</strain>
    </source>
</reference>
<dbReference type="Gene3D" id="3.90.1580.10">
    <property type="entry name" value="paralog of FGE (formylglycine-generating enzyme)"/>
    <property type="match status" value="2"/>
</dbReference>
<sequence length="417" mass="47084">MACAWLVYSLNGPLSLNDHGFTIATQARRADRTALAGALADARAHTLQHFQTSRRALGEANPRVPYRCELNPPLWELGHIGWFQEWWLARNPQRGRGTACDPAAERASSVLHDADRLYDSSNVPHASRWSLPLPAVQVSLDYLDKTLAATLALLAHTADTDEALYFFRLALFHEDMHNEAAVYMAQSLGFAMDGVAEAMPGATGVIAVPAGIHETGWTGAGFAFDNELAAHEVSLGAFEIDRSPVTNAQFMAFVEDTGYDQQRYWSDAGWAWRIQHQQSCPRYVQTQNGRWMRSAFGEMRSLKSDLPASNLSWHEAQAWCRWAGRRLPTEWEWEHAVLSTGLLDWGQVWEWTSSPFKPYPGFQPHPYRDYSAPWFGTHKVLRGASFATHARMKHPRYRNFFTPDRNDIFAGFRSCAL</sequence>
<accession>A0A515D9K3</accession>